<comment type="caution">
    <text evidence="1">The sequence shown here is derived from an EMBL/GenBank/DDBJ whole genome shotgun (WGS) entry which is preliminary data.</text>
</comment>
<dbReference type="EMBL" id="AVOT02008243">
    <property type="protein sequence ID" value="MBW0485598.1"/>
    <property type="molecule type" value="Genomic_DNA"/>
</dbReference>
<reference evidence="1" key="1">
    <citation type="submission" date="2021-03" db="EMBL/GenBank/DDBJ databases">
        <title>Draft genome sequence of rust myrtle Austropuccinia psidii MF-1, a brazilian biotype.</title>
        <authorList>
            <person name="Quecine M.C."/>
            <person name="Pachon D.M.R."/>
            <person name="Bonatelli M.L."/>
            <person name="Correr F.H."/>
            <person name="Franceschini L.M."/>
            <person name="Leite T.F."/>
            <person name="Margarido G.R.A."/>
            <person name="Almeida C.A."/>
            <person name="Ferrarezi J.A."/>
            <person name="Labate C.A."/>
        </authorList>
    </citation>
    <scope>NUCLEOTIDE SEQUENCE</scope>
    <source>
        <strain evidence="1">MF-1</strain>
    </source>
</reference>
<dbReference type="AlphaFoldDB" id="A0A9Q3CKG1"/>
<accession>A0A9Q3CKG1</accession>
<dbReference type="Proteomes" id="UP000765509">
    <property type="component" value="Unassembled WGS sequence"/>
</dbReference>
<evidence type="ECO:0000313" key="1">
    <source>
        <dbReference type="EMBL" id="MBW0485598.1"/>
    </source>
</evidence>
<protein>
    <submittedName>
        <fullName evidence="1">Uncharacterized protein</fullName>
    </submittedName>
</protein>
<gene>
    <name evidence="1" type="ORF">O181_025313</name>
</gene>
<proteinExistence type="predicted"/>
<dbReference type="OrthoDB" id="3004959at2759"/>
<keyword evidence="2" id="KW-1185">Reference proteome</keyword>
<name>A0A9Q3CKG1_9BASI</name>
<sequence length="69" mass="7925">MVGSLSNLEESRYSYLPPQASIHPVFHISLLEPVTTSKIPNWHQDPPPPSIIEEDYEWEVPQILDSKIK</sequence>
<organism evidence="1 2">
    <name type="scientific">Austropuccinia psidii MF-1</name>
    <dbReference type="NCBI Taxonomy" id="1389203"/>
    <lineage>
        <taxon>Eukaryota</taxon>
        <taxon>Fungi</taxon>
        <taxon>Dikarya</taxon>
        <taxon>Basidiomycota</taxon>
        <taxon>Pucciniomycotina</taxon>
        <taxon>Pucciniomycetes</taxon>
        <taxon>Pucciniales</taxon>
        <taxon>Sphaerophragmiaceae</taxon>
        <taxon>Austropuccinia</taxon>
    </lineage>
</organism>
<evidence type="ECO:0000313" key="2">
    <source>
        <dbReference type="Proteomes" id="UP000765509"/>
    </source>
</evidence>